<proteinExistence type="predicted"/>
<organism evidence="2 3">
    <name type="scientific">Candida albicans (strain WO-1)</name>
    <name type="common">Yeast</name>
    <dbReference type="NCBI Taxonomy" id="294748"/>
    <lineage>
        <taxon>Eukaryota</taxon>
        <taxon>Fungi</taxon>
        <taxon>Dikarya</taxon>
        <taxon>Ascomycota</taxon>
        <taxon>Saccharomycotina</taxon>
        <taxon>Pichiomycetes</taxon>
        <taxon>Debaryomycetaceae</taxon>
        <taxon>Candida/Lodderomyces clade</taxon>
        <taxon>Candida</taxon>
    </lineage>
</organism>
<feature type="region of interest" description="Disordered" evidence="1">
    <location>
        <begin position="134"/>
        <end position="162"/>
    </location>
</feature>
<dbReference type="AlphaFoldDB" id="C4YJ87"/>
<keyword evidence="3" id="KW-1185">Reference proteome</keyword>
<protein>
    <submittedName>
        <fullName evidence="2">Uncharacterized protein</fullName>
    </submittedName>
</protein>
<dbReference type="EMBL" id="CH672350">
    <property type="protein sequence ID" value="EEQ45571.1"/>
    <property type="molecule type" value="Genomic_DNA"/>
</dbReference>
<sequence>MILILARKGREIIHGDNLHNMASCYHSTSFPYHKQSHADHILKCFHLSTTFFFFFSLPRSISFHPKYIKYLLLTATTDVLVFILTKLVIVDWPNCFNNWSEVITRMSVDPTTSNNQTNNQELSNLSLQIDETSSSNVERKKRPLNLIPSSPPESPNARDSTSDNMIYIGEEFTEHLEQSEEMEDCFQSINEIFEIIQQREVYDNPEFEVVAKRLTLLRIEIENLVYSERNSTNPSQ</sequence>
<dbReference type="Proteomes" id="UP000001429">
    <property type="component" value="Chromosome 2"/>
</dbReference>
<dbReference type="PaxDb" id="5476-C4YJ87"/>
<gene>
    <name evidence="2" type="ORF">CAWG_03900</name>
</gene>
<dbReference type="OrthoDB" id="10353445at2759"/>
<name>C4YJ87_CANAW</name>
<reference evidence="2 3" key="1">
    <citation type="journal article" date="2009" name="Nature">
        <title>Evolution of pathogenicity and sexual reproduction in eight Candida genomes.</title>
        <authorList>
            <person name="Butler G."/>
            <person name="Rasmussen M.D."/>
            <person name="Lin M.F."/>
            <person name="Santos M.A."/>
            <person name="Sakthikumar S."/>
            <person name="Munro C.A."/>
            <person name="Rheinbay E."/>
            <person name="Grabherr M."/>
            <person name="Forche A."/>
            <person name="Reedy J.L."/>
            <person name="Agrafioti I."/>
            <person name="Arnaud M.B."/>
            <person name="Bates S."/>
            <person name="Brown A.J."/>
            <person name="Brunke S."/>
            <person name="Costanzo M.C."/>
            <person name="Fitzpatrick D.A."/>
            <person name="de Groot P.W."/>
            <person name="Harris D."/>
            <person name="Hoyer L.L."/>
            <person name="Hube B."/>
            <person name="Klis F.M."/>
            <person name="Kodira C."/>
            <person name="Lennard N."/>
            <person name="Logue M.E."/>
            <person name="Martin R."/>
            <person name="Neiman A.M."/>
            <person name="Nikolaou E."/>
            <person name="Quail M.A."/>
            <person name="Quinn J."/>
            <person name="Santos M.C."/>
            <person name="Schmitzberger F.F."/>
            <person name="Sherlock G."/>
            <person name="Shah P."/>
            <person name="Silverstein K.A."/>
            <person name="Skrzypek M.S."/>
            <person name="Soll D."/>
            <person name="Staggs R."/>
            <person name="Stansfield I."/>
            <person name="Stumpf M.P."/>
            <person name="Sudbery P.E."/>
            <person name="Srikantha T."/>
            <person name="Zeng Q."/>
            <person name="Berman J."/>
            <person name="Berriman M."/>
            <person name="Heitman J."/>
            <person name="Gow N.A."/>
            <person name="Lorenz M.C."/>
            <person name="Birren B.W."/>
            <person name="Kellis M."/>
            <person name="Cuomo C.A."/>
        </authorList>
    </citation>
    <scope>NUCLEOTIDE SEQUENCE [LARGE SCALE GENOMIC DNA]</scope>
    <source>
        <strain evidence="2 3">WO-1</strain>
    </source>
</reference>
<dbReference type="HOGENOM" id="CLU_102603_0_0_1"/>
<dbReference type="VEuPathDB" id="FungiDB:CAWG_03900"/>
<accession>C4YJ87</accession>
<evidence type="ECO:0000313" key="3">
    <source>
        <dbReference type="Proteomes" id="UP000001429"/>
    </source>
</evidence>
<evidence type="ECO:0000256" key="1">
    <source>
        <dbReference type="SAM" id="MobiDB-lite"/>
    </source>
</evidence>
<dbReference type="OMA" id="NNWSEVI"/>
<evidence type="ECO:0000313" key="2">
    <source>
        <dbReference type="EMBL" id="EEQ45571.1"/>
    </source>
</evidence>